<evidence type="ECO:0000256" key="7">
    <source>
        <dbReference type="ARBA" id="ARBA00023012"/>
    </source>
</evidence>
<dbReference type="GO" id="GO:0000155">
    <property type="term" value="F:phosphorelay sensor kinase activity"/>
    <property type="evidence" value="ECO:0007669"/>
    <property type="project" value="InterPro"/>
</dbReference>
<keyword evidence="7" id="KW-0902">Two-component regulatory system</keyword>
<dbReference type="EC" id="2.7.13.3" evidence="2"/>
<keyword evidence="3" id="KW-0808">Transferase</keyword>
<comment type="caution">
    <text evidence="10">The sequence shown here is derived from an EMBL/GenBank/DDBJ whole genome shotgun (WGS) entry which is preliminary data.</text>
</comment>
<comment type="catalytic activity">
    <reaction evidence="1">
        <text>ATP + protein L-histidine = ADP + protein N-phospho-L-histidine.</text>
        <dbReference type="EC" id="2.7.13.3"/>
    </reaction>
</comment>
<keyword evidence="5" id="KW-0418">Kinase</keyword>
<keyword evidence="6" id="KW-0067">ATP-binding</keyword>
<dbReference type="GO" id="GO:0005524">
    <property type="term" value="F:ATP binding"/>
    <property type="evidence" value="ECO:0007669"/>
    <property type="project" value="UniProtKB-KW"/>
</dbReference>
<dbReference type="PROSITE" id="PS50109">
    <property type="entry name" value="HIS_KIN"/>
    <property type="match status" value="1"/>
</dbReference>
<dbReference type="SUPFAM" id="SSF55874">
    <property type="entry name" value="ATPase domain of HSP90 chaperone/DNA topoisomerase II/histidine kinase"/>
    <property type="match status" value="1"/>
</dbReference>
<protein>
    <recommendedName>
        <fullName evidence="2">histidine kinase</fullName>
        <ecNumber evidence="2">2.7.13.3</ecNumber>
    </recommendedName>
</protein>
<reference evidence="10 11" key="1">
    <citation type="submission" date="2018-08" db="EMBL/GenBank/DDBJ databases">
        <title>A genome reference for cultivated species of the human gut microbiota.</title>
        <authorList>
            <person name="Zou Y."/>
            <person name="Xue W."/>
            <person name="Luo G."/>
        </authorList>
    </citation>
    <scope>NUCLEOTIDE SEQUENCE [LARGE SCALE GENOMIC DNA]</scope>
    <source>
        <strain evidence="10 11">AF16-14</strain>
    </source>
</reference>
<accession>A0A412TL65</accession>
<dbReference type="AlphaFoldDB" id="A0A412TL65"/>
<dbReference type="Proteomes" id="UP000284243">
    <property type="component" value="Unassembled WGS sequence"/>
</dbReference>
<evidence type="ECO:0000256" key="3">
    <source>
        <dbReference type="ARBA" id="ARBA00022679"/>
    </source>
</evidence>
<evidence type="ECO:0000259" key="9">
    <source>
        <dbReference type="PROSITE" id="PS50109"/>
    </source>
</evidence>
<dbReference type="SMART" id="SM00387">
    <property type="entry name" value="HATPase_c"/>
    <property type="match status" value="1"/>
</dbReference>
<keyword evidence="4" id="KW-0547">Nucleotide-binding</keyword>
<organism evidence="10 11">
    <name type="scientific">Odoribacter splanchnicus</name>
    <dbReference type="NCBI Taxonomy" id="28118"/>
    <lineage>
        <taxon>Bacteria</taxon>
        <taxon>Pseudomonadati</taxon>
        <taxon>Bacteroidota</taxon>
        <taxon>Bacteroidia</taxon>
        <taxon>Bacteroidales</taxon>
        <taxon>Odoribacteraceae</taxon>
        <taxon>Odoribacter</taxon>
    </lineage>
</organism>
<sequence>MKSFQNSRLILLLQSGSLVFLSVLLGILLMKSLWFCSLFTFFVILLFILHIDKQQQKLTEMVMRLITAIRFSDFSLSFRPGSKKQADPRLTQAMEQALKQFREKMYTLEEQHLYYNTLLSTIDSGILVLNRNGTIEWYNKTVLREFGLTSLRQLSELAAITPDLPDLLLRLIPGETHILRLEQVGRVREIALNPVIFRIQGKELLLISLKNIHSVLENNEIEAWQKLIRVLTHEIMNSLAPIISLSETLTERVARTTTEDATSPVMLQALEAIHRRSKGLLEFVQNYRKLTRIPAPELVPLSLEELFTGLRKLHATSVIPCEFICHDPRLQIQADRTQIEQVLLNLIRNAEEACRDIPAPLIRITTQSDTTQITIHVEDNGPGIVPEALDKIFVPFFTTKSGGSGIGLSLCKQIMTLHKGNITVKSQTGAGSVFTLSFRR</sequence>
<keyword evidence="8" id="KW-0472">Membrane</keyword>
<evidence type="ECO:0000256" key="4">
    <source>
        <dbReference type="ARBA" id="ARBA00022741"/>
    </source>
</evidence>
<proteinExistence type="predicted"/>
<feature type="transmembrane region" description="Helical" evidence="8">
    <location>
        <begin position="32"/>
        <end position="51"/>
    </location>
</feature>
<dbReference type="EMBL" id="QRYC01000029">
    <property type="protein sequence ID" value="RGU54518.1"/>
    <property type="molecule type" value="Genomic_DNA"/>
</dbReference>
<dbReference type="InterPro" id="IPR005467">
    <property type="entry name" value="His_kinase_dom"/>
</dbReference>
<evidence type="ECO:0000313" key="11">
    <source>
        <dbReference type="Proteomes" id="UP000284243"/>
    </source>
</evidence>
<dbReference type="InterPro" id="IPR036097">
    <property type="entry name" value="HisK_dim/P_sf"/>
</dbReference>
<dbReference type="SUPFAM" id="SSF47384">
    <property type="entry name" value="Homodimeric domain of signal transducing histidine kinase"/>
    <property type="match status" value="1"/>
</dbReference>
<dbReference type="PANTHER" id="PTHR43065">
    <property type="entry name" value="SENSOR HISTIDINE KINASE"/>
    <property type="match status" value="1"/>
</dbReference>
<feature type="domain" description="Histidine kinase" evidence="9">
    <location>
        <begin position="230"/>
        <end position="440"/>
    </location>
</feature>
<dbReference type="RefSeq" id="WP_046405852.1">
    <property type="nucleotide sequence ID" value="NZ_JADMSC010000001.1"/>
</dbReference>
<evidence type="ECO:0000256" key="6">
    <source>
        <dbReference type="ARBA" id="ARBA00022840"/>
    </source>
</evidence>
<evidence type="ECO:0000256" key="1">
    <source>
        <dbReference type="ARBA" id="ARBA00000085"/>
    </source>
</evidence>
<dbReference type="InterPro" id="IPR004358">
    <property type="entry name" value="Sig_transdc_His_kin-like_C"/>
</dbReference>
<name>A0A412TL65_9BACT</name>
<evidence type="ECO:0000256" key="8">
    <source>
        <dbReference type="SAM" id="Phobius"/>
    </source>
</evidence>
<evidence type="ECO:0000256" key="5">
    <source>
        <dbReference type="ARBA" id="ARBA00022777"/>
    </source>
</evidence>
<keyword evidence="8" id="KW-0812">Transmembrane</keyword>
<feature type="transmembrane region" description="Helical" evidence="8">
    <location>
        <begin position="9"/>
        <end position="26"/>
    </location>
</feature>
<dbReference type="Pfam" id="PF02518">
    <property type="entry name" value="HATPase_c"/>
    <property type="match status" value="1"/>
</dbReference>
<gene>
    <name evidence="10" type="ORF">DWW57_15685</name>
</gene>
<dbReference type="PANTHER" id="PTHR43065:SF46">
    <property type="entry name" value="C4-DICARBOXYLATE TRANSPORT SENSOR PROTEIN DCTB"/>
    <property type="match status" value="1"/>
</dbReference>
<evidence type="ECO:0000256" key="2">
    <source>
        <dbReference type="ARBA" id="ARBA00012438"/>
    </source>
</evidence>
<keyword evidence="8" id="KW-1133">Transmembrane helix</keyword>
<dbReference type="InterPro" id="IPR036890">
    <property type="entry name" value="HATPase_C_sf"/>
</dbReference>
<dbReference type="PRINTS" id="PR00344">
    <property type="entry name" value="BCTRLSENSOR"/>
</dbReference>
<dbReference type="InterPro" id="IPR003594">
    <property type="entry name" value="HATPase_dom"/>
</dbReference>
<evidence type="ECO:0000313" key="10">
    <source>
        <dbReference type="EMBL" id="RGU54518.1"/>
    </source>
</evidence>
<dbReference type="Gene3D" id="3.30.565.10">
    <property type="entry name" value="Histidine kinase-like ATPase, C-terminal domain"/>
    <property type="match status" value="1"/>
</dbReference>